<dbReference type="EMBL" id="QZCH01000008">
    <property type="protein sequence ID" value="RJG48426.1"/>
    <property type="molecule type" value="Genomic_DNA"/>
</dbReference>
<dbReference type="Proteomes" id="UP000283255">
    <property type="component" value="Unassembled WGS sequence"/>
</dbReference>
<reference evidence="1 2" key="2">
    <citation type="submission" date="2019-01" db="EMBL/GenBank/DDBJ databases">
        <title>Motilimonas pumilus sp. nov., isolated from the gut of sea cucumber (Apostichopus japonicus).</title>
        <authorList>
            <person name="Wang F.-Q."/>
            <person name="Ren L.-H."/>
            <person name="Lin Y.-W."/>
            <person name="Sun G.-H."/>
            <person name="Du Z.-J."/>
            <person name="Zhao J.-X."/>
            <person name="Liu X.-J."/>
            <person name="Liu L.-J."/>
        </authorList>
    </citation>
    <scope>NUCLEOTIDE SEQUENCE [LARGE SCALE GENOMIC DNA]</scope>
    <source>
        <strain evidence="1 2">PLHSC7-2</strain>
    </source>
</reference>
<accession>A0A418YFZ7</accession>
<gene>
    <name evidence="1" type="ORF">D1Z90_07995</name>
</gene>
<dbReference type="AlphaFoldDB" id="A0A418YFZ7"/>
<name>A0A418YFZ7_9GAMM</name>
<evidence type="ECO:0000313" key="1">
    <source>
        <dbReference type="EMBL" id="RJG48426.1"/>
    </source>
</evidence>
<organism evidence="1 2">
    <name type="scientific">Motilimonas pumila</name>
    <dbReference type="NCBI Taxonomy" id="2303987"/>
    <lineage>
        <taxon>Bacteria</taxon>
        <taxon>Pseudomonadati</taxon>
        <taxon>Pseudomonadota</taxon>
        <taxon>Gammaproteobacteria</taxon>
        <taxon>Alteromonadales</taxon>
        <taxon>Alteromonadales genera incertae sedis</taxon>
        <taxon>Motilimonas</taxon>
    </lineage>
</organism>
<proteinExistence type="predicted"/>
<keyword evidence="2" id="KW-1185">Reference proteome</keyword>
<protein>
    <submittedName>
        <fullName evidence="1">Uncharacterized protein</fullName>
    </submittedName>
</protein>
<comment type="caution">
    <text evidence="1">The sequence shown here is derived from an EMBL/GenBank/DDBJ whole genome shotgun (WGS) entry which is preliminary data.</text>
</comment>
<reference evidence="1 2" key="1">
    <citation type="submission" date="2018-09" db="EMBL/GenBank/DDBJ databases">
        <authorList>
            <person name="Wang F."/>
        </authorList>
    </citation>
    <scope>NUCLEOTIDE SEQUENCE [LARGE SCALE GENOMIC DNA]</scope>
    <source>
        <strain evidence="1 2">PLHSC7-2</strain>
    </source>
</reference>
<evidence type="ECO:0000313" key="2">
    <source>
        <dbReference type="Proteomes" id="UP000283255"/>
    </source>
</evidence>
<sequence>MLFSDVSLISDNADFYVFEQSDIDCFEGVIGWKTETIRVLYCLIYGGSKGLNKYAGNNHGVNNKALPLLRCLHSQNKPQRLSVGAYFWLPCIKG</sequence>